<feature type="coiled-coil region" evidence="1">
    <location>
        <begin position="34"/>
        <end position="61"/>
    </location>
</feature>
<accession>A0A0W0F4N5</accession>
<evidence type="ECO:0000313" key="3">
    <source>
        <dbReference type="EMBL" id="KTB31289.1"/>
    </source>
</evidence>
<evidence type="ECO:0000256" key="1">
    <source>
        <dbReference type="SAM" id="Coils"/>
    </source>
</evidence>
<protein>
    <submittedName>
        <fullName evidence="3">Uncharacterized protein</fullName>
    </submittedName>
</protein>
<evidence type="ECO:0000256" key="2">
    <source>
        <dbReference type="SAM" id="MobiDB-lite"/>
    </source>
</evidence>
<dbReference type="Proteomes" id="UP000054988">
    <property type="component" value="Unassembled WGS sequence"/>
</dbReference>
<gene>
    <name evidence="3" type="ORF">WG66_16131</name>
</gene>
<comment type="caution">
    <text evidence="3">The sequence shown here is derived from an EMBL/GenBank/DDBJ whole genome shotgun (WGS) entry which is preliminary data.</text>
</comment>
<dbReference type="EMBL" id="LATX01002339">
    <property type="protein sequence ID" value="KTB31289.1"/>
    <property type="molecule type" value="Genomic_DNA"/>
</dbReference>
<evidence type="ECO:0000313" key="4">
    <source>
        <dbReference type="Proteomes" id="UP000054988"/>
    </source>
</evidence>
<keyword evidence="1" id="KW-0175">Coiled coil</keyword>
<name>A0A0W0F4N5_MONRR</name>
<feature type="compositionally biased region" description="Polar residues" evidence="2">
    <location>
        <begin position="241"/>
        <end position="263"/>
    </location>
</feature>
<dbReference type="Gene3D" id="1.20.5.340">
    <property type="match status" value="1"/>
</dbReference>
<dbReference type="AlphaFoldDB" id="A0A0W0F4N5"/>
<organism evidence="3 4">
    <name type="scientific">Moniliophthora roreri</name>
    <name type="common">Frosty pod rot fungus</name>
    <name type="synonym">Monilia roreri</name>
    <dbReference type="NCBI Taxonomy" id="221103"/>
    <lineage>
        <taxon>Eukaryota</taxon>
        <taxon>Fungi</taxon>
        <taxon>Dikarya</taxon>
        <taxon>Basidiomycota</taxon>
        <taxon>Agaricomycotina</taxon>
        <taxon>Agaricomycetes</taxon>
        <taxon>Agaricomycetidae</taxon>
        <taxon>Agaricales</taxon>
        <taxon>Marasmiineae</taxon>
        <taxon>Marasmiaceae</taxon>
        <taxon>Moniliophthora</taxon>
    </lineage>
</organism>
<reference evidence="3 4" key="1">
    <citation type="submission" date="2015-12" db="EMBL/GenBank/DDBJ databases">
        <title>Draft genome sequence of Moniliophthora roreri, the causal agent of frosty pod rot of cacao.</title>
        <authorList>
            <person name="Aime M.C."/>
            <person name="Diaz-Valderrama J.R."/>
            <person name="Kijpornyongpan T."/>
            <person name="Phillips-Mora W."/>
        </authorList>
    </citation>
    <scope>NUCLEOTIDE SEQUENCE [LARGE SCALE GENOMIC DNA]</scope>
    <source>
        <strain evidence="3 4">MCA 2952</strain>
    </source>
</reference>
<feature type="compositionally biased region" description="Low complexity" evidence="2">
    <location>
        <begin position="189"/>
        <end position="203"/>
    </location>
</feature>
<proteinExistence type="predicted"/>
<feature type="region of interest" description="Disordered" evidence="2">
    <location>
        <begin position="149"/>
        <end position="264"/>
    </location>
</feature>
<sequence length="281" mass="30478">MAGYAALTDEALGAHIDLTKAEFFRRIGVRDARIEELEERVEVEENAVGNLGARIDKLEADLTSKDRTIQQRDADIATLKMENERLRVFEQVVKENIALLRRNDLLSSEQTSDTPMEIQDEGFVEPSASNPSPSPLPTVTHILKSVEYIGTPPPRANNTPAEVLPLTPSPSPANRLGKRARSVIIALPESSSTSESVTGSGSSLEYDSGSESDAPSSKRRRISEAPAPSSPRVGPSRQPGRVQQQMHNFDSLSSIATTSTQAAHDNGKIFVFQDELSASST</sequence>